<dbReference type="InterPro" id="IPR005467">
    <property type="entry name" value="His_kinase_dom"/>
</dbReference>
<comment type="subcellular location">
    <subcellularLocation>
        <location evidence="2">Cell inner membrane</location>
        <topology evidence="2">Multi-pass membrane protein</topology>
    </subcellularLocation>
</comment>
<accession>A0A443VTK0</accession>
<dbReference type="Pfam" id="PF02518">
    <property type="entry name" value="HATPase_c"/>
    <property type="match status" value="1"/>
</dbReference>
<dbReference type="PANTHER" id="PTHR45436:SF1">
    <property type="entry name" value="SENSOR PROTEIN QSEC"/>
    <property type="match status" value="1"/>
</dbReference>
<evidence type="ECO:0000313" key="16">
    <source>
        <dbReference type="Proteomes" id="UP000288843"/>
    </source>
</evidence>
<keyword evidence="6 11" id="KW-0812">Transmembrane</keyword>
<protein>
    <recommendedName>
        <fullName evidence="3">histidine kinase</fullName>
        <ecNumber evidence="3">2.7.13.3</ecNumber>
    </recommendedName>
</protein>
<comment type="caution">
    <text evidence="15">The sequence shown here is derived from an EMBL/GenBank/DDBJ whole genome shotgun (WGS) entry which is preliminary data.</text>
</comment>
<evidence type="ECO:0000259" key="12">
    <source>
        <dbReference type="PROSITE" id="PS50109"/>
    </source>
</evidence>
<dbReference type="InterPro" id="IPR003660">
    <property type="entry name" value="HAMP_dom"/>
</dbReference>
<dbReference type="SMART" id="SM00387">
    <property type="entry name" value="HATPase_c"/>
    <property type="match status" value="1"/>
</dbReference>
<evidence type="ECO:0000256" key="4">
    <source>
        <dbReference type="ARBA" id="ARBA00022553"/>
    </source>
</evidence>
<gene>
    <name evidence="15" type="ORF">DN603_02565</name>
    <name evidence="14" type="ORF">I8Y23_002646</name>
</gene>
<dbReference type="SMART" id="SM00388">
    <property type="entry name" value="HisKA"/>
    <property type="match status" value="1"/>
</dbReference>
<evidence type="ECO:0000256" key="8">
    <source>
        <dbReference type="ARBA" id="ARBA00022989"/>
    </source>
</evidence>
<dbReference type="AlphaFoldDB" id="A0A443VTK0"/>
<name>A0A443VTK0_RAOPL</name>
<dbReference type="Gene3D" id="3.30.565.10">
    <property type="entry name" value="Histidine kinase-like ATPase, C-terminal domain"/>
    <property type="match status" value="1"/>
</dbReference>
<dbReference type="InterPro" id="IPR013727">
    <property type="entry name" value="2CSK_N"/>
</dbReference>
<evidence type="ECO:0000256" key="2">
    <source>
        <dbReference type="ARBA" id="ARBA00004429"/>
    </source>
</evidence>
<dbReference type="EMBL" id="DACSEA010000009">
    <property type="protein sequence ID" value="HAT1606328.1"/>
    <property type="molecule type" value="Genomic_DNA"/>
</dbReference>
<evidence type="ECO:0000259" key="13">
    <source>
        <dbReference type="PROSITE" id="PS50885"/>
    </source>
</evidence>
<dbReference type="PANTHER" id="PTHR45436">
    <property type="entry name" value="SENSOR HISTIDINE KINASE YKOH"/>
    <property type="match status" value="1"/>
</dbReference>
<evidence type="ECO:0000256" key="11">
    <source>
        <dbReference type="SAM" id="Phobius"/>
    </source>
</evidence>
<dbReference type="SUPFAM" id="SSF55874">
    <property type="entry name" value="ATPase domain of HSP90 chaperone/DNA topoisomerase II/histidine kinase"/>
    <property type="match status" value="1"/>
</dbReference>
<evidence type="ECO:0000256" key="6">
    <source>
        <dbReference type="ARBA" id="ARBA00022692"/>
    </source>
</evidence>
<evidence type="ECO:0000256" key="1">
    <source>
        <dbReference type="ARBA" id="ARBA00000085"/>
    </source>
</evidence>
<evidence type="ECO:0000256" key="9">
    <source>
        <dbReference type="ARBA" id="ARBA00023012"/>
    </source>
</evidence>
<dbReference type="Pfam" id="PF08521">
    <property type="entry name" value="2CSK_N"/>
    <property type="match status" value="1"/>
</dbReference>
<dbReference type="EMBL" id="QKOX01000002">
    <property type="protein sequence ID" value="RWT25691.1"/>
    <property type="molecule type" value="Genomic_DNA"/>
</dbReference>
<keyword evidence="4" id="KW-0597">Phosphoprotein</keyword>
<dbReference type="PROSITE" id="PS50109">
    <property type="entry name" value="HIS_KIN"/>
    <property type="match status" value="1"/>
</dbReference>
<evidence type="ECO:0000313" key="15">
    <source>
        <dbReference type="EMBL" id="RWT25691.1"/>
    </source>
</evidence>
<keyword evidence="8 11" id="KW-1133">Transmembrane helix</keyword>
<dbReference type="EC" id="2.7.13.3" evidence="3"/>
<keyword evidence="9" id="KW-0902">Two-component regulatory system</keyword>
<dbReference type="InterPro" id="IPR036097">
    <property type="entry name" value="HisK_dim/P_sf"/>
</dbReference>
<dbReference type="CDD" id="cd00075">
    <property type="entry name" value="HATPase"/>
    <property type="match status" value="1"/>
</dbReference>
<dbReference type="GO" id="GO:0000155">
    <property type="term" value="F:phosphorelay sensor kinase activity"/>
    <property type="evidence" value="ECO:0007669"/>
    <property type="project" value="InterPro"/>
</dbReference>
<dbReference type="CDD" id="cd00082">
    <property type="entry name" value="HisKA"/>
    <property type="match status" value="1"/>
</dbReference>
<evidence type="ECO:0000313" key="14">
    <source>
        <dbReference type="EMBL" id="HAT1606328.1"/>
    </source>
</evidence>
<feature type="transmembrane region" description="Helical" evidence="11">
    <location>
        <begin position="169"/>
        <end position="192"/>
    </location>
</feature>
<organism evidence="15 16">
    <name type="scientific">Raoultella planticola</name>
    <name type="common">Klebsiella planticola</name>
    <dbReference type="NCBI Taxonomy" id="575"/>
    <lineage>
        <taxon>Bacteria</taxon>
        <taxon>Pseudomonadati</taxon>
        <taxon>Pseudomonadota</taxon>
        <taxon>Gammaproteobacteria</taxon>
        <taxon>Enterobacterales</taxon>
        <taxon>Enterobacteriaceae</taxon>
        <taxon>Klebsiella/Raoultella group</taxon>
        <taxon>Raoultella</taxon>
    </lineage>
</organism>
<reference evidence="14" key="3">
    <citation type="submission" date="2020-11" db="EMBL/GenBank/DDBJ databases">
        <authorList>
            <consortium name="NCBI Pathogen Detection Project"/>
        </authorList>
    </citation>
    <scope>NUCLEOTIDE SEQUENCE</scope>
    <source>
        <strain evidence="14">MISC063</strain>
    </source>
</reference>
<dbReference type="PRINTS" id="PR00344">
    <property type="entry name" value="BCTRLSENSOR"/>
</dbReference>
<keyword evidence="7 15" id="KW-0418">Kinase</keyword>
<sequence>MKWGKPQSLFAQLMLFLGLPLVLLWGLSAFNSYVSALQAATQAYDRTLLSSARTVAERLVVREGRLEVNVPWVVLDSFELNMNDRLYYKVVDPDGKVISGFDDLPAMPPATSRTTLYPALAWFYHTEYRGQAIRVARLLQPINEGGILGMAEIYIAETLQSRRWLAGQLLFSSWVSQGLLVLLTLVLTGWLLRRVLRPMRQLSALMVRREPGLLTPLPELLPWSETRLLIVAFNRYIDRLRVMISRQERFSADASHQLKTPLAVLKTQASVALASDDPQLWRESLQAMRTTLDGTIMLTERLLQLASVKGKEQGDRAFLAVDLQDIVQNSCFSRITQARSKNIDLGYEGERSAVMIAGDGVLLAELCANLLDNAIRYTPANGTVTLSLRRDGEGVVMEVEDSGPGIEDDQIQQALLPFQRLENVGDNPGAGLGLALVTDIARLHRSHPQLLRSETLGGLKVRLRFLAAAPGRSEQAFQG</sequence>
<dbReference type="InterPro" id="IPR003594">
    <property type="entry name" value="HATPase_dom"/>
</dbReference>
<evidence type="ECO:0000256" key="10">
    <source>
        <dbReference type="ARBA" id="ARBA00023136"/>
    </source>
</evidence>
<proteinExistence type="predicted"/>
<feature type="domain" description="Histidine kinase" evidence="12">
    <location>
        <begin position="253"/>
        <end position="469"/>
    </location>
</feature>
<dbReference type="Pfam" id="PF00512">
    <property type="entry name" value="HisKA"/>
    <property type="match status" value="1"/>
</dbReference>
<feature type="domain" description="HAMP" evidence="13">
    <location>
        <begin position="193"/>
        <end position="245"/>
    </location>
</feature>
<evidence type="ECO:0000256" key="7">
    <source>
        <dbReference type="ARBA" id="ARBA00022777"/>
    </source>
</evidence>
<dbReference type="Proteomes" id="UP000864422">
    <property type="component" value="Unassembled WGS sequence"/>
</dbReference>
<keyword evidence="10 11" id="KW-0472">Membrane</keyword>
<reference evidence="15 16" key="2">
    <citation type="submission" date="2018-06" db="EMBL/GenBank/DDBJ databases">
        <title>Carbapenemase-producing Enterobacteriaceae present in wastewater treatment plant effluent and nearby surface waters in the US.</title>
        <authorList>
            <person name="Mathys D.A."/>
            <person name="Mollenkopf D.F."/>
            <person name="Feicht S.M."/>
            <person name="Adams R.J."/>
            <person name="Albers A.L."/>
            <person name="Stuever D.M."/>
            <person name="Daniels J.B."/>
            <person name="Wittum T.E."/>
        </authorList>
    </citation>
    <scope>NUCLEOTIDE SEQUENCE [LARGE SCALE GENOMIC DNA]</scope>
    <source>
        <strain evidence="15 16">GEO_47_Down_B</strain>
    </source>
</reference>
<dbReference type="InterPro" id="IPR036890">
    <property type="entry name" value="HATPase_C_sf"/>
</dbReference>
<dbReference type="Gene3D" id="1.10.287.130">
    <property type="match status" value="1"/>
</dbReference>
<dbReference type="SMART" id="SM00304">
    <property type="entry name" value="HAMP"/>
    <property type="match status" value="1"/>
</dbReference>
<dbReference type="Proteomes" id="UP000288843">
    <property type="component" value="Unassembled WGS sequence"/>
</dbReference>
<dbReference type="PROSITE" id="PS50885">
    <property type="entry name" value="HAMP"/>
    <property type="match status" value="1"/>
</dbReference>
<dbReference type="SUPFAM" id="SSF47384">
    <property type="entry name" value="Homodimeric domain of signal transducing histidine kinase"/>
    <property type="match status" value="1"/>
</dbReference>
<evidence type="ECO:0000256" key="5">
    <source>
        <dbReference type="ARBA" id="ARBA00022679"/>
    </source>
</evidence>
<dbReference type="GeneID" id="57426482"/>
<dbReference type="InterPro" id="IPR003661">
    <property type="entry name" value="HisK_dim/P_dom"/>
</dbReference>
<dbReference type="RefSeq" id="WP_004864915.1">
    <property type="nucleotide sequence ID" value="NZ_BIIZ01000001.1"/>
</dbReference>
<keyword evidence="5" id="KW-0808">Transferase</keyword>
<dbReference type="InterPro" id="IPR004358">
    <property type="entry name" value="Sig_transdc_His_kin-like_C"/>
</dbReference>
<reference evidence="14" key="1">
    <citation type="journal article" date="2018" name="Genome Biol.">
        <title>SKESA: strategic k-mer extension for scrupulous assemblies.</title>
        <authorList>
            <person name="Souvorov A."/>
            <person name="Agarwala R."/>
            <person name="Lipman D.J."/>
        </authorList>
    </citation>
    <scope>NUCLEOTIDE SEQUENCE</scope>
    <source>
        <strain evidence="14">MISC063</strain>
    </source>
</reference>
<dbReference type="GO" id="GO:0005886">
    <property type="term" value="C:plasma membrane"/>
    <property type="evidence" value="ECO:0007669"/>
    <property type="project" value="UniProtKB-SubCell"/>
</dbReference>
<dbReference type="InterPro" id="IPR050428">
    <property type="entry name" value="TCS_sensor_his_kinase"/>
</dbReference>
<evidence type="ECO:0000256" key="3">
    <source>
        <dbReference type="ARBA" id="ARBA00012438"/>
    </source>
</evidence>
<comment type="catalytic activity">
    <reaction evidence="1">
        <text>ATP + protein L-histidine = ADP + protein N-phospho-L-histidine.</text>
        <dbReference type="EC" id="2.7.13.3"/>
    </reaction>
</comment>